<dbReference type="Proteomes" id="UP000250831">
    <property type="component" value="Unassembled WGS sequence"/>
</dbReference>
<accession>A0A363NVK3</accession>
<proteinExistence type="predicted"/>
<evidence type="ECO:0000313" key="1">
    <source>
        <dbReference type="EMBL" id="PUV24748.1"/>
    </source>
</evidence>
<evidence type="ECO:0000313" key="2">
    <source>
        <dbReference type="Proteomes" id="UP000250831"/>
    </source>
</evidence>
<dbReference type="AlphaFoldDB" id="A0A363NVK3"/>
<protein>
    <submittedName>
        <fullName evidence="1">Uncharacterized protein</fullName>
    </submittedName>
</protein>
<organism evidence="1 2">
    <name type="scientific">Sphingobacterium athyrii</name>
    <dbReference type="NCBI Taxonomy" id="2152717"/>
    <lineage>
        <taxon>Bacteria</taxon>
        <taxon>Pseudomonadati</taxon>
        <taxon>Bacteroidota</taxon>
        <taxon>Sphingobacteriia</taxon>
        <taxon>Sphingobacteriales</taxon>
        <taxon>Sphingobacteriaceae</taxon>
        <taxon>Sphingobacterium</taxon>
    </lineage>
</organism>
<gene>
    <name evidence="1" type="ORF">DCO56_07180</name>
</gene>
<comment type="caution">
    <text evidence="1">The sequence shown here is derived from an EMBL/GenBank/DDBJ whole genome shotgun (WGS) entry which is preliminary data.</text>
</comment>
<reference evidence="1 2" key="1">
    <citation type="submission" date="2018-04" db="EMBL/GenBank/DDBJ databases">
        <title>Sphingobacterium sp. M46 Genome.</title>
        <authorList>
            <person name="Cheng J."/>
            <person name="Li Y."/>
        </authorList>
    </citation>
    <scope>NUCLEOTIDE SEQUENCE [LARGE SCALE GENOMIC DNA]</scope>
    <source>
        <strain evidence="1 2">M46</strain>
    </source>
</reference>
<name>A0A363NVK3_9SPHI</name>
<dbReference type="OrthoDB" id="5783711at2"/>
<dbReference type="RefSeq" id="WP_108633083.1">
    <property type="nucleotide sequence ID" value="NZ_DAMCKI010000020.1"/>
</dbReference>
<keyword evidence="2" id="KW-1185">Reference proteome</keyword>
<dbReference type="EMBL" id="QCXX01000002">
    <property type="protein sequence ID" value="PUV24748.1"/>
    <property type="molecule type" value="Genomic_DNA"/>
</dbReference>
<sequence>MESFIKQIIGYQLPKILAMESQRKDWRYQLLDLKDKTLFDRLSLMKRQELLEWLQWNDSDGIYGDYDCIRKGIPLFTKAQALAAVYHHIMRDHESWDGYMGKEYIRGSIF</sequence>